<sequence length="229" mass="24594">MAASDKTFVDIKRITDEWKNLEIVKGEAHFKNLKLTVTDVQWTDVTCASDLDGTQWPKAAAQNTSCQGQHFDKVKAKIANQVGSHVTITSGAVKGLCHNFAIPLSGLPKPVIDSIGSAVEVDVGTAEISTDQTMEAFIKSPTKKDQTAGNSPQSSAGASGSFYTGTFSGEARLRGEVIVADNKSVEQCSIAEVVRCLKGKSKHVENVSVYEDFTVRWTMRGEGVFHLGA</sequence>
<dbReference type="EMBL" id="CAXITT010000210">
    <property type="protein sequence ID" value="CAL1535753.1"/>
    <property type="molecule type" value="Genomic_DNA"/>
</dbReference>
<name>A0AAV2HQH4_LYMST</name>
<reference evidence="1 2" key="1">
    <citation type="submission" date="2024-04" db="EMBL/GenBank/DDBJ databases">
        <authorList>
            <consortium name="Genoscope - CEA"/>
            <person name="William W."/>
        </authorList>
    </citation>
    <scope>NUCLEOTIDE SEQUENCE [LARGE SCALE GENOMIC DNA]</scope>
</reference>
<proteinExistence type="predicted"/>
<protein>
    <submittedName>
        <fullName evidence="1">Uncharacterized protein</fullName>
    </submittedName>
</protein>
<accession>A0AAV2HQH4</accession>
<gene>
    <name evidence="1" type="ORF">GSLYS_00009713001</name>
</gene>
<keyword evidence="2" id="KW-1185">Reference proteome</keyword>
<dbReference type="AlphaFoldDB" id="A0AAV2HQH4"/>
<comment type="caution">
    <text evidence="1">The sequence shown here is derived from an EMBL/GenBank/DDBJ whole genome shotgun (WGS) entry which is preliminary data.</text>
</comment>
<evidence type="ECO:0000313" key="2">
    <source>
        <dbReference type="Proteomes" id="UP001497497"/>
    </source>
</evidence>
<dbReference type="Proteomes" id="UP001497497">
    <property type="component" value="Unassembled WGS sequence"/>
</dbReference>
<organism evidence="1 2">
    <name type="scientific">Lymnaea stagnalis</name>
    <name type="common">Great pond snail</name>
    <name type="synonym">Helix stagnalis</name>
    <dbReference type="NCBI Taxonomy" id="6523"/>
    <lineage>
        <taxon>Eukaryota</taxon>
        <taxon>Metazoa</taxon>
        <taxon>Spiralia</taxon>
        <taxon>Lophotrochozoa</taxon>
        <taxon>Mollusca</taxon>
        <taxon>Gastropoda</taxon>
        <taxon>Heterobranchia</taxon>
        <taxon>Euthyneura</taxon>
        <taxon>Panpulmonata</taxon>
        <taxon>Hygrophila</taxon>
        <taxon>Lymnaeoidea</taxon>
        <taxon>Lymnaeidae</taxon>
        <taxon>Lymnaea</taxon>
    </lineage>
</organism>
<evidence type="ECO:0000313" key="1">
    <source>
        <dbReference type="EMBL" id="CAL1535753.1"/>
    </source>
</evidence>